<proteinExistence type="predicted"/>
<feature type="region of interest" description="Disordered" evidence="1">
    <location>
        <begin position="148"/>
        <end position="170"/>
    </location>
</feature>
<gene>
    <name evidence="3" type="ORF">CALVIDRAFT_146058</name>
</gene>
<protein>
    <submittedName>
        <fullName evidence="3">Uncharacterized protein</fullName>
    </submittedName>
</protein>
<sequence length="280" mass="29619">MPPLFLHPRLADYGFSLSSSSSPESNTSDSASSTNGTSGTTPAPSEPQCPESPSSGAFSDGCTPVSNSYPSPYSPGQLAVIGFVSCVAVLVAAAAFFFWVWKWRRRTRATTTTTAVSLGTSPPANVPQTVRIPKSAFARRAKRVNLQQQLNGSEHELQPARNPDGTLRDQYDEEGLDTMATFETGFETLVQEDKPEQQAEAEGKIAEGKEGEVPLSIQRLTLGPLPLPDAPLSPPAPAPPSPTYHPEGNRSGTQYAALSLSPASGSVPSTPMKELHPPSS</sequence>
<evidence type="ECO:0000256" key="1">
    <source>
        <dbReference type="SAM" id="MobiDB-lite"/>
    </source>
</evidence>
<feature type="region of interest" description="Disordered" evidence="1">
    <location>
        <begin position="190"/>
        <end position="280"/>
    </location>
</feature>
<keyword evidence="4" id="KW-1185">Reference proteome</keyword>
<feature type="compositionally biased region" description="Polar residues" evidence="1">
    <location>
        <begin position="250"/>
        <end position="269"/>
    </location>
</feature>
<feature type="compositionally biased region" description="Pro residues" evidence="1">
    <location>
        <begin position="225"/>
        <end position="243"/>
    </location>
</feature>
<accession>A0A167LT52</accession>
<dbReference type="OrthoDB" id="3366022at2759"/>
<keyword evidence="2" id="KW-0472">Membrane</keyword>
<organism evidence="3 4">
    <name type="scientific">Calocera viscosa (strain TUFC12733)</name>
    <dbReference type="NCBI Taxonomy" id="1330018"/>
    <lineage>
        <taxon>Eukaryota</taxon>
        <taxon>Fungi</taxon>
        <taxon>Dikarya</taxon>
        <taxon>Basidiomycota</taxon>
        <taxon>Agaricomycotina</taxon>
        <taxon>Dacrymycetes</taxon>
        <taxon>Dacrymycetales</taxon>
        <taxon>Dacrymycetaceae</taxon>
        <taxon>Calocera</taxon>
    </lineage>
</organism>
<feature type="compositionally biased region" description="Basic and acidic residues" evidence="1">
    <location>
        <begin position="191"/>
        <end position="212"/>
    </location>
</feature>
<name>A0A167LT52_CALVF</name>
<keyword evidence="2" id="KW-1133">Transmembrane helix</keyword>
<keyword evidence="2" id="KW-0812">Transmembrane</keyword>
<evidence type="ECO:0000313" key="3">
    <source>
        <dbReference type="EMBL" id="KZO96005.1"/>
    </source>
</evidence>
<dbReference type="EMBL" id="KV417286">
    <property type="protein sequence ID" value="KZO96005.1"/>
    <property type="molecule type" value="Genomic_DNA"/>
</dbReference>
<reference evidence="3 4" key="1">
    <citation type="journal article" date="2016" name="Mol. Biol. Evol.">
        <title>Comparative Genomics of Early-Diverging Mushroom-Forming Fungi Provides Insights into the Origins of Lignocellulose Decay Capabilities.</title>
        <authorList>
            <person name="Nagy L.G."/>
            <person name="Riley R."/>
            <person name="Tritt A."/>
            <person name="Adam C."/>
            <person name="Daum C."/>
            <person name="Floudas D."/>
            <person name="Sun H."/>
            <person name="Yadav J.S."/>
            <person name="Pangilinan J."/>
            <person name="Larsson K.H."/>
            <person name="Matsuura K."/>
            <person name="Barry K."/>
            <person name="Labutti K."/>
            <person name="Kuo R."/>
            <person name="Ohm R.A."/>
            <person name="Bhattacharya S.S."/>
            <person name="Shirouzu T."/>
            <person name="Yoshinaga Y."/>
            <person name="Martin F.M."/>
            <person name="Grigoriev I.V."/>
            <person name="Hibbett D.S."/>
        </authorList>
    </citation>
    <scope>NUCLEOTIDE SEQUENCE [LARGE SCALE GENOMIC DNA]</scope>
    <source>
        <strain evidence="3 4">TUFC12733</strain>
    </source>
</reference>
<evidence type="ECO:0000256" key="2">
    <source>
        <dbReference type="SAM" id="Phobius"/>
    </source>
</evidence>
<feature type="region of interest" description="Disordered" evidence="1">
    <location>
        <begin position="17"/>
        <end position="61"/>
    </location>
</feature>
<dbReference type="AlphaFoldDB" id="A0A167LT52"/>
<evidence type="ECO:0000313" key="4">
    <source>
        <dbReference type="Proteomes" id="UP000076738"/>
    </source>
</evidence>
<feature type="compositionally biased region" description="Low complexity" evidence="1">
    <location>
        <begin position="17"/>
        <end position="55"/>
    </location>
</feature>
<dbReference type="Proteomes" id="UP000076738">
    <property type="component" value="Unassembled WGS sequence"/>
</dbReference>
<feature type="transmembrane region" description="Helical" evidence="2">
    <location>
        <begin position="78"/>
        <end position="101"/>
    </location>
</feature>